<organism evidence="1 2">
    <name type="scientific">Petrolisthes cinctipes</name>
    <name type="common">Flat porcelain crab</name>
    <dbReference type="NCBI Taxonomy" id="88211"/>
    <lineage>
        <taxon>Eukaryota</taxon>
        <taxon>Metazoa</taxon>
        <taxon>Ecdysozoa</taxon>
        <taxon>Arthropoda</taxon>
        <taxon>Crustacea</taxon>
        <taxon>Multicrustacea</taxon>
        <taxon>Malacostraca</taxon>
        <taxon>Eumalacostraca</taxon>
        <taxon>Eucarida</taxon>
        <taxon>Decapoda</taxon>
        <taxon>Pleocyemata</taxon>
        <taxon>Anomura</taxon>
        <taxon>Galatheoidea</taxon>
        <taxon>Porcellanidae</taxon>
        <taxon>Petrolisthes</taxon>
    </lineage>
</organism>
<dbReference type="AlphaFoldDB" id="A0AAE1KZ44"/>
<accession>A0AAE1KZ44</accession>
<name>A0AAE1KZ44_PETCI</name>
<proteinExistence type="predicted"/>
<protein>
    <submittedName>
        <fullName evidence="1">Uncharacterized protein</fullName>
    </submittedName>
</protein>
<sequence length="167" mass="19078">MPPQYTQSFRVSWLSVDELKGWLQPVEGDKTKAYRCYCKTDLNAKLCDLRKHATTQRHRKCANIVTDSRQQKIQVKPKENENVSVAEGKLALYIACHRLASIDHATETCKSAFSYSKITTNMKLHRTKCREVIVNILAPDFAETLREDIGDLRYSILIDESTDISVA</sequence>
<gene>
    <name evidence="1" type="ORF">Pcinc_006845</name>
</gene>
<evidence type="ECO:0000313" key="2">
    <source>
        <dbReference type="Proteomes" id="UP001286313"/>
    </source>
</evidence>
<dbReference type="EMBL" id="JAWQEG010000504">
    <property type="protein sequence ID" value="KAK3889102.1"/>
    <property type="molecule type" value="Genomic_DNA"/>
</dbReference>
<evidence type="ECO:0000313" key="1">
    <source>
        <dbReference type="EMBL" id="KAK3889102.1"/>
    </source>
</evidence>
<reference evidence="1" key="1">
    <citation type="submission" date="2023-10" db="EMBL/GenBank/DDBJ databases">
        <title>Genome assemblies of two species of porcelain crab, Petrolisthes cinctipes and Petrolisthes manimaculis (Anomura: Porcellanidae).</title>
        <authorList>
            <person name="Angst P."/>
        </authorList>
    </citation>
    <scope>NUCLEOTIDE SEQUENCE</scope>
    <source>
        <strain evidence="1">PB745_01</strain>
        <tissue evidence="1">Gill</tissue>
    </source>
</reference>
<dbReference type="Proteomes" id="UP001286313">
    <property type="component" value="Unassembled WGS sequence"/>
</dbReference>
<keyword evidence="2" id="KW-1185">Reference proteome</keyword>
<comment type="caution">
    <text evidence="1">The sequence shown here is derived from an EMBL/GenBank/DDBJ whole genome shotgun (WGS) entry which is preliminary data.</text>
</comment>